<evidence type="ECO:0000313" key="1">
    <source>
        <dbReference type="EMBL" id="MDQ2090799.1"/>
    </source>
</evidence>
<name>A0AAE4B5Y8_9RHOB</name>
<organism evidence="1 2">
    <name type="scientific">Marimonas arenosa</name>
    <dbReference type="NCBI Taxonomy" id="1795305"/>
    <lineage>
        <taxon>Bacteria</taxon>
        <taxon>Pseudomonadati</taxon>
        <taxon>Pseudomonadota</taxon>
        <taxon>Alphaproteobacteria</taxon>
        <taxon>Rhodobacterales</taxon>
        <taxon>Paracoccaceae</taxon>
        <taxon>Marimonas</taxon>
    </lineage>
</organism>
<comment type="caution">
    <text evidence="1">The sequence shown here is derived from an EMBL/GenBank/DDBJ whole genome shotgun (WGS) entry which is preliminary data.</text>
</comment>
<protein>
    <submittedName>
        <fullName evidence="1">DUF1800 domain-containing protein</fullName>
    </submittedName>
</protein>
<proteinExistence type="predicted"/>
<sequence>MQDIASFIALNRFGLGPAPGEAEAVMSDPRGWIAAQIALRHREPAELAGFESSEAILAAIHTARVKGDRDTRKTTNTMLRKRMVQELLARARAMIATPVPFAERMVLFWSNHFTVSATKGLIAPALPAYEREAIRPHIFGRFSEMLVAAIRHPVMLSYLDNAVSLGENSPAGQRRRQTRGSTKTLNENLAREILELHTLGVNGGYTQADVIELAKVLTGWGHGGVRGRNAMRPVHGGFEFRPGFHEPGPKTLLGRTYPEDGDREGLAVLSDLARHPSTAQHIATKLVRHFVSDDPPADAVDRIAQVFLDSDGDLAEVSRGLIELDAVWAEPLPKVKTHYELVISAHRVTGEDQARRRDVLQPLREFDHLPFTAPSPAGWGDRATDWIAPEALMRRIEWLRRFSGSLPATLYPDQLLDQAIGPVVSDDTRLWVSRAPSGDAAIAMILASPEFQRR</sequence>
<dbReference type="AlphaFoldDB" id="A0AAE4B5Y8"/>
<reference evidence="1" key="2">
    <citation type="submission" date="2023-02" db="EMBL/GenBank/DDBJ databases">
        <title>'Rhodoalgimonas zhirmunskyi' gen. nov., isolated from a red alga.</title>
        <authorList>
            <person name="Nedashkovskaya O.I."/>
            <person name="Otstavnykh N.Y."/>
            <person name="Bystritskaya E.P."/>
            <person name="Balabanova L.A."/>
            <person name="Isaeva M.P."/>
        </authorList>
    </citation>
    <scope>NUCLEOTIDE SEQUENCE</scope>
    <source>
        <strain evidence="1">KCTC 52189</strain>
    </source>
</reference>
<reference evidence="1" key="1">
    <citation type="submission" date="2022-07" db="EMBL/GenBank/DDBJ databases">
        <authorList>
            <person name="Otstavnykh N."/>
            <person name="Isaeva M."/>
            <person name="Bystritskaya E."/>
        </authorList>
    </citation>
    <scope>NUCLEOTIDE SEQUENCE</scope>
    <source>
        <strain evidence="1">KCTC 52189</strain>
    </source>
</reference>
<evidence type="ECO:0000313" key="2">
    <source>
        <dbReference type="Proteomes" id="UP001226762"/>
    </source>
</evidence>
<gene>
    <name evidence="1" type="ORF">NO357_12885</name>
</gene>
<dbReference type="RefSeq" id="WP_306736066.1">
    <property type="nucleotide sequence ID" value="NZ_JANHAX010000003.1"/>
</dbReference>
<keyword evidence="2" id="KW-1185">Reference proteome</keyword>
<dbReference type="Pfam" id="PF08811">
    <property type="entry name" value="DUF1800"/>
    <property type="match status" value="1"/>
</dbReference>
<dbReference type="InterPro" id="IPR014917">
    <property type="entry name" value="DUF1800"/>
</dbReference>
<dbReference type="EMBL" id="JANHAX010000003">
    <property type="protein sequence ID" value="MDQ2090799.1"/>
    <property type="molecule type" value="Genomic_DNA"/>
</dbReference>
<accession>A0AAE4B5Y8</accession>
<dbReference type="Proteomes" id="UP001226762">
    <property type="component" value="Unassembled WGS sequence"/>
</dbReference>